<evidence type="ECO:0000259" key="2">
    <source>
        <dbReference type="Pfam" id="PF00535"/>
    </source>
</evidence>
<keyword evidence="1" id="KW-0812">Transmembrane</keyword>
<dbReference type="InterPro" id="IPR001173">
    <property type="entry name" value="Glyco_trans_2-like"/>
</dbReference>
<dbReference type="InterPro" id="IPR029044">
    <property type="entry name" value="Nucleotide-diphossugar_trans"/>
</dbReference>
<organism evidence="3 4">
    <name type="scientific">Mucilaginibacter lappiensis</name>
    <dbReference type="NCBI Taxonomy" id="354630"/>
    <lineage>
        <taxon>Bacteria</taxon>
        <taxon>Pseudomonadati</taxon>
        <taxon>Bacteroidota</taxon>
        <taxon>Sphingobacteriia</taxon>
        <taxon>Sphingobacteriales</taxon>
        <taxon>Sphingobacteriaceae</taxon>
        <taxon>Mucilaginibacter</taxon>
    </lineage>
</organism>
<keyword evidence="1" id="KW-0472">Membrane</keyword>
<dbReference type="AlphaFoldDB" id="A0A841JEL6"/>
<feature type="transmembrane region" description="Helical" evidence="1">
    <location>
        <begin position="231"/>
        <end position="253"/>
    </location>
</feature>
<dbReference type="InterPro" id="IPR050834">
    <property type="entry name" value="Glycosyltransf_2"/>
</dbReference>
<protein>
    <submittedName>
        <fullName evidence="3">Glycosyltransferase involved in cell wall biosynthesis</fullName>
    </submittedName>
</protein>
<dbReference type="SUPFAM" id="SSF53448">
    <property type="entry name" value="Nucleotide-diphospho-sugar transferases"/>
    <property type="match status" value="1"/>
</dbReference>
<keyword evidence="1" id="KW-1133">Transmembrane helix</keyword>
<dbReference type="GO" id="GO:0016740">
    <property type="term" value="F:transferase activity"/>
    <property type="evidence" value="ECO:0007669"/>
    <property type="project" value="UniProtKB-KW"/>
</dbReference>
<name>A0A841JEL6_9SPHI</name>
<dbReference type="CDD" id="cd06433">
    <property type="entry name" value="GT_2_WfgS_like"/>
    <property type="match status" value="1"/>
</dbReference>
<dbReference type="PANTHER" id="PTHR43685:SF2">
    <property type="entry name" value="GLYCOSYLTRANSFERASE 2-LIKE DOMAIN-CONTAINING PROTEIN"/>
    <property type="match status" value="1"/>
</dbReference>
<gene>
    <name evidence="3" type="ORF">HDF22_003734</name>
</gene>
<dbReference type="EMBL" id="JACHCA010000010">
    <property type="protein sequence ID" value="MBB6129603.1"/>
    <property type="molecule type" value="Genomic_DNA"/>
</dbReference>
<evidence type="ECO:0000256" key="1">
    <source>
        <dbReference type="SAM" id="Phobius"/>
    </source>
</evidence>
<dbReference type="Gene3D" id="3.90.550.10">
    <property type="entry name" value="Spore Coat Polysaccharide Biosynthesis Protein SpsA, Chain A"/>
    <property type="match status" value="1"/>
</dbReference>
<dbReference type="Proteomes" id="UP000548326">
    <property type="component" value="Unassembled WGS sequence"/>
</dbReference>
<sequence length="260" mass="30325">MKACYKRRVLMFEPKLSVITIVYNNVRDIERTMLSVLGQTYSPIEYIIVDGLSTDGTLEVINTYQDRISKLISEKDKGIYDAMNKGLAVATGDYVIFMNSGDEFYDKDTVAAVFASADEADIYYGETEMIDDNSQSLGQRRHRAPATFTWRSFKYGMSISHQAIYIRRSLTEPYDNMYQLSADIDWIIRAAKKTKKIVNVNRYVARYLVGGMSKKRHRQSLQERFNIMKRYYGLIPTVFYHFVIAFNLGWYWLKNKRTND</sequence>
<dbReference type="Pfam" id="PF00535">
    <property type="entry name" value="Glycos_transf_2"/>
    <property type="match status" value="1"/>
</dbReference>
<dbReference type="RefSeq" id="WP_260170899.1">
    <property type="nucleotide sequence ID" value="NZ_JACHCA010000010.1"/>
</dbReference>
<proteinExistence type="predicted"/>
<accession>A0A841JEL6</accession>
<reference evidence="3 4" key="1">
    <citation type="submission" date="2020-08" db="EMBL/GenBank/DDBJ databases">
        <title>Genomic Encyclopedia of Type Strains, Phase IV (KMG-V): Genome sequencing to study the core and pangenomes of soil and plant-associated prokaryotes.</title>
        <authorList>
            <person name="Whitman W."/>
        </authorList>
    </citation>
    <scope>NUCLEOTIDE SEQUENCE [LARGE SCALE GENOMIC DNA]</scope>
    <source>
        <strain evidence="3 4">MP601</strain>
    </source>
</reference>
<evidence type="ECO:0000313" key="3">
    <source>
        <dbReference type="EMBL" id="MBB6129603.1"/>
    </source>
</evidence>
<feature type="domain" description="Glycosyltransferase 2-like" evidence="2">
    <location>
        <begin position="17"/>
        <end position="167"/>
    </location>
</feature>
<comment type="caution">
    <text evidence="3">The sequence shown here is derived from an EMBL/GenBank/DDBJ whole genome shotgun (WGS) entry which is preliminary data.</text>
</comment>
<keyword evidence="3" id="KW-0808">Transferase</keyword>
<dbReference type="PANTHER" id="PTHR43685">
    <property type="entry name" value="GLYCOSYLTRANSFERASE"/>
    <property type="match status" value="1"/>
</dbReference>
<evidence type="ECO:0000313" key="4">
    <source>
        <dbReference type="Proteomes" id="UP000548326"/>
    </source>
</evidence>